<evidence type="ECO:0000256" key="3">
    <source>
        <dbReference type="ARBA" id="ARBA00022723"/>
    </source>
</evidence>
<name>G4RF98_PELHB</name>
<dbReference type="InterPro" id="IPR036136">
    <property type="entry name" value="Nit/Sulf_reduc_fer-like_dom_sf"/>
</dbReference>
<evidence type="ECO:0000256" key="6">
    <source>
        <dbReference type="ARBA" id="ARBA00023014"/>
    </source>
</evidence>
<evidence type="ECO:0000313" key="9">
    <source>
        <dbReference type="Proteomes" id="UP000008850"/>
    </source>
</evidence>
<sequence>MTASPTSRGACPTLENPMAVADGLLARFRPETGLSPDQLAALADAADVHGNGLIEVTARGNLQVRGLSESSAAPFRDALATAGIAAQPAPAIEISPLAGDDPKAMADPRPLARALRAVCNDALAHGPLSPKLSIVLVTGGQVLLDGLKADIRLIARPDGWAIELGSDTLGELDEGEIPAAVAIILEALQAEGPRARAGDIAAPRIAAKIENLRPLAHSSVRPSSYMVGPLSLSDHAPALRVGLPFGQVRARQVRDLAQIMAEQGVAEARTAPDRSIVLVGFDTSTLRDLAPALARVGYWTRPDATGVKLSICSGAEDTDAGVIQAAELAQGFYSAAPELVDGSFHIHVSTCAKGCPHAGRPGIVLDGSQLTLYRAPDAKPLATLDPAAIETGIVSLANRIRDTRQPGETTLSVLGRLGQQ</sequence>
<proteinExistence type="predicted"/>
<keyword evidence="9" id="KW-1185">Reference proteome</keyword>
<evidence type="ECO:0000256" key="1">
    <source>
        <dbReference type="ARBA" id="ARBA00022485"/>
    </source>
</evidence>
<dbReference type="EMBL" id="CP003075">
    <property type="protein sequence ID" value="AEQ50966.1"/>
    <property type="molecule type" value="Genomic_DNA"/>
</dbReference>
<gene>
    <name evidence="8" type="ordered locus">KKY_929</name>
</gene>
<dbReference type="GO" id="GO:0016491">
    <property type="term" value="F:oxidoreductase activity"/>
    <property type="evidence" value="ECO:0007669"/>
    <property type="project" value="UniProtKB-KW"/>
</dbReference>
<dbReference type="STRING" id="1082931.KKY_929"/>
<keyword evidence="5" id="KW-0408">Iron</keyword>
<dbReference type="InterPro" id="IPR051329">
    <property type="entry name" value="NIR_SIR_4Fe-4S"/>
</dbReference>
<accession>G4RF98</accession>
<dbReference type="HOGENOM" id="CLU_015667_3_2_5"/>
<evidence type="ECO:0000313" key="8">
    <source>
        <dbReference type="EMBL" id="AEQ50966.1"/>
    </source>
</evidence>
<evidence type="ECO:0000259" key="7">
    <source>
        <dbReference type="Pfam" id="PF03460"/>
    </source>
</evidence>
<dbReference type="SUPFAM" id="SSF55124">
    <property type="entry name" value="Nitrite/Sulfite reductase N-terminal domain-like"/>
    <property type="match status" value="2"/>
</dbReference>
<dbReference type="eggNOG" id="COG0155">
    <property type="taxonomic scope" value="Bacteria"/>
</dbReference>
<dbReference type="InterPro" id="IPR005117">
    <property type="entry name" value="NiRdtase/SiRdtase_haem-b_fer"/>
</dbReference>
<dbReference type="PANTHER" id="PTHR32439:SF9">
    <property type="entry name" value="BLR3264 PROTEIN"/>
    <property type="match status" value="1"/>
</dbReference>
<dbReference type="KEGG" id="phl:KKY_929"/>
<dbReference type="Gene3D" id="3.30.413.10">
    <property type="entry name" value="Sulfite Reductase Hemoprotein, domain 1"/>
    <property type="match status" value="1"/>
</dbReference>
<dbReference type="Gene3D" id="3.90.480.10">
    <property type="entry name" value="Sulfite Reductase Hemoprotein,Domain 2"/>
    <property type="match status" value="2"/>
</dbReference>
<reference evidence="8 9" key="1">
    <citation type="journal article" date="2012" name="J. Bacteriol.">
        <title>Complete genome sequence of Pelagibacterium halotolerans B2T.</title>
        <authorList>
            <person name="Huo Y.Y."/>
            <person name="Cheng H."/>
            <person name="Han X.F."/>
            <person name="Jiang X.W."/>
            <person name="Sun C."/>
            <person name="Zhang X.Q."/>
            <person name="Zhu X.F."/>
            <person name="Liu Y.F."/>
            <person name="Li P.F."/>
            <person name="Ni P.X."/>
            <person name="Wu M."/>
        </authorList>
    </citation>
    <scope>NUCLEOTIDE SEQUENCE [LARGE SCALE GENOMIC DNA]</scope>
    <source>
        <strain evidence="9">DSM 22347 / JCM 15775 / CGMCC 1.7692 / B2</strain>
    </source>
</reference>
<protein>
    <submittedName>
        <fullName evidence="8">Cobalamin biosynthesis protein CobG</fullName>
    </submittedName>
</protein>
<keyword evidence="1" id="KW-0004">4Fe-4S</keyword>
<evidence type="ECO:0000256" key="4">
    <source>
        <dbReference type="ARBA" id="ARBA00023002"/>
    </source>
</evidence>
<dbReference type="InterPro" id="IPR045854">
    <property type="entry name" value="NO2/SO3_Rdtase_4Fe4S_sf"/>
</dbReference>
<keyword evidence="2" id="KW-0349">Heme</keyword>
<evidence type="ECO:0000256" key="2">
    <source>
        <dbReference type="ARBA" id="ARBA00022617"/>
    </source>
</evidence>
<dbReference type="PANTHER" id="PTHR32439">
    <property type="entry name" value="FERREDOXIN--NITRITE REDUCTASE, CHLOROPLASTIC"/>
    <property type="match status" value="1"/>
</dbReference>
<dbReference type="Proteomes" id="UP000008850">
    <property type="component" value="Chromosome"/>
</dbReference>
<keyword evidence="3" id="KW-0479">Metal-binding</keyword>
<dbReference type="Pfam" id="PF03460">
    <property type="entry name" value="NIR_SIR_ferr"/>
    <property type="match status" value="1"/>
</dbReference>
<dbReference type="AlphaFoldDB" id="G4RF98"/>
<dbReference type="RefSeq" id="WP_014130115.1">
    <property type="nucleotide sequence ID" value="NC_016078.1"/>
</dbReference>
<dbReference type="GO" id="GO:0051539">
    <property type="term" value="F:4 iron, 4 sulfur cluster binding"/>
    <property type="evidence" value="ECO:0007669"/>
    <property type="project" value="UniProtKB-KW"/>
</dbReference>
<feature type="domain" description="Nitrite/Sulfite reductase ferredoxin-like" evidence="7">
    <location>
        <begin position="25"/>
        <end position="80"/>
    </location>
</feature>
<organism evidence="8 9">
    <name type="scientific">Pelagibacterium halotolerans (strain DSM 22347 / JCM 15775 / CGMCC 1.7692 / B2)</name>
    <dbReference type="NCBI Taxonomy" id="1082931"/>
    <lineage>
        <taxon>Bacteria</taxon>
        <taxon>Pseudomonadati</taxon>
        <taxon>Pseudomonadota</taxon>
        <taxon>Alphaproteobacteria</taxon>
        <taxon>Hyphomicrobiales</taxon>
        <taxon>Devosiaceae</taxon>
        <taxon>Pelagibacterium</taxon>
    </lineage>
</organism>
<keyword evidence="6" id="KW-0411">Iron-sulfur</keyword>
<dbReference type="GO" id="GO:0046872">
    <property type="term" value="F:metal ion binding"/>
    <property type="evidence" value="ECO:0007669"/>
    <property type="project" value="UniProtKB-KW"/>
</dbReference>
<keyword evidence="4" id="KW-0560">Oxidoreductase</keyword>
<evidence type="ECO:0000256" key="5">
    <source>
        <dbReference type="ARBA" id="ARBA00023004"/>
    </source>
</evidence>